<sequence length="407" mass="46031">MERIIHFDFKGAPLKISYLEKVLNCIKTWGATGILIEWEDTFPYKSELVNFGSIKGCGGDGMYTLKEVQHIMKFAKTIGLEVIQLVQTIGHMEFVLKHPQCANLRESVKSPSVVCPSKPDSFKLVCSLVQQTLDAQPDAKYIHIGADEQQRPELVVLLWDDMLRPISVEILQAYNLGELVEPVIWNYSPIESFQIESSLWVTYSKIFQRVLSPVTRYVSNQQAWRRQMAVVEDITFAGVVLTGWSRYEHYATLCELLPVSLPSLSCCLRVWDTPTGSDIGGVSEVLPDEQWPGRDLARCVHSFVMLRNRCSALLHGDMVSTWLNTWQVERQFTSPSQLECIASASSALLLDLKGIQPELSLQLHSITGTRSTEEWLQSFLYPIFRQIQQLNTTVLKRIHAGPSVCPA</sequence>
<comment type="similarity">
    <text evidence="2">Belongs to the glycosyl hydrolase 20 family.</text>
</comment>
<name>A0A5E4PNM7_9NEOP</name>
<dbReference type="InterPro" id="IPR015883">
    <property type="entry name" value="Glyco_hydro_20_cat"/>
</dbReference>
<evidence type="ECO:0000256" key="3">
    <source>
        <dbReference type="ARBA" id="ARBA00012663"/>
    </source>
</evidence>
<feature type="domain" description="Glycoside hydrolase family 20 catalytic" evidence="5">
    <location>
        <begin position="59"/>
        <end position="246"/>
    </location>
</feature>
<dbReference type="PANTHER" id="PTHR21040:SF8">
    <property type="entry name" value="BCDNA.GH04120"/>
    <property type="match status" value="1"/>
</dbReference>
<dbReference type="InterPro" id="IPR038901">
    <property type="entry name" value="HEXDC-like"/>
</dbReference>
<evidence type="ECO:0000259" key="5">
    <source>
        <dbReference type="Pfam" id="PF00728"/>
    </source>
</evidence>
<dbReference type="Pfam" id="PF00728">
    <property type="entry name" value="Glyco_hydro_20"/>
    <property type="match status" value="1"/>
</dbReference>
<comment type="catalytic activity">
    <reaction evidence="1">
        <text>Hydrolysis of terminal non-reducing N-acetyl-D-hexosamine residues in N-acetyl-beta-D-hexosaminides.</text>
        <dbReference type="EC" id="3.2.1.52"/>
    </reaction>
</comment>
<evidence type="ECO:0000256" key="1">
    <source>
        <dbReference type="ARBA" id="ARBA00001231"/>
    </source>
</evidence>
<dbReference type="GO" id="GO:0005975">
    <property type="term" value="P:carbohydrate metabolic process"/>
    <property type="evidence" value="ECO:0007669"/>
    <property type="project" value="InterPro"/>
</dbReference>
<gene>
    <name evidence="6" type="ORF">LSINAPIS_LOCUS377</name>
</gene>
<keyword evidence="7" id="KW-1185">Reference proteome</keyword>
<protein>
    <recommendedName>
        <fullName evidence="3">beta-N-acetylhexosaminidase</fullName>
        <ecNumber evidence="3">3.2.1.52</ecNumber>
    </recommendedName>
</protein>
<evidence type="ECO:0000256" key="4">
    <source>
        <dbReference type="ARBA" id="ARBA00022801"/>
    </source>
</evidence>
<dbReference type="InterPro" id="IPR017853">
    <property type="entry name" value="GH"/>
</dbReference>
<dbReference type="SUPFAM" id="SSF51445">
    <property type="entry name" value="(Trans)glycosidases"/>
    <property type="match status" value="1"/>
</dbReference>
<dbReference type="EC" id="3.2.1.52" evidence="3"/>
<accession>A0A5E4PNM7</accession>
<dbReference type="Proteomes" id="UP000324832">
    <property type="component" value="Unassembled WGS sequence"/>
</dbReference>
<dbReference type="GO" id="GO:0004563">
    <property type="term" value="F:beta-N-acetylhexosaminidase activity"/>
    <property type="evidence" value="ECO:0007669"/>
    <property type="project" value="UniProtKB-EC"/>
</dbReference>
<evidence type="ECO:0000256" key="2">
    <source>
        <dbReference type="ARBA" id="ARBA00006285"/>
    </source>
</evidence>
<dbReference type="PANTHER" id="PTHR21040">
    <property type="entry name" value="BCDNA.GH04120"/>
    <property type="match status" value="1"/>
</dbReference>
<dbReference type="Gene3D" id="3.20.20.80">
    <property type="entry name" value="Glycosidases"/>
    <property type="match status" value="2"/>
</dbReference>
<dbReference type="EMBL" id="FZQP02000004">
    <property type="protein sequence ID" value="VVC86586.1"/>
    <property type="molecule type" value="Genomic_DNA"/>
</dbReference>
<reference evidence="6 7" key="1">
    <citation type="submission" date="2017-07" db="EMBL/GenBank/DDBJ databases">
        <authorList>
            <person name="Talla V."/>
            <person name="Backstrom N."/>
        </authorList>
    </citation>
    <scope>NUCLEOTIDE SEQUENCE [LARGE SCALE GENOMIC DNA]</scope>
</reference>
<evidence type="ECO:0000313" key="7">
    <source>
        <dbReference type="Proteomes" id="UP000324832"/>
    </source>
</evidence>
<proteinExistence type="inferred from homology"/>
<organism evidence="6 7">
    <name type="scientific">Leptidea sinapis</name>
    <dbReference type="NCBI Taxonomy" id="189913"/>
    <lineage>
        <taxon>Eukaryota</taxon>
        <taxon>Metazoa</taxon>
        <taxon>Ecdysozoa</taxon>
        <taxon>Arthropoda</taxon>
        <taxon>Hexapoda</taxon>
        <taxon>Insecta</taxon>
        <taxon>Pterygota</taxon>
        <taxon>Neoptera</taxon>
        <taxon>Endopterygota</taxon>
        <taxon>Lepidoptera</taxon>
        <taxon>Glossata</taxon>
        <taxon>Ditrysia</taxon>
        <taxon>Papilionoidea</taxon>
        <taxon>Pieridae</taxon>
        <taxon>Dismorphiinae</taxon>
        <taxon>Leptidea</taxon>
    </lineage>
</organism>
<evidence type="ECO:0000313" key="6">
    <source>
        <dbReference type="EMBL" id="VVC86586.1"/>
    </source>
</evidence>
<keyword evidence="4" id="KW-0378">Hydrolase</keyword>
<dbReference type="AlphaFoldDB" id="A0A5E4PNM7"/>